<dbReference type="InterPro" id="IPR040256">
    <property type="entry name" value="At4g02000-like"/>
</dbReference>
<name>A0A2U1NZT7_ARTAN</name>
<dbReference type="SUPFAM" id="SSF56219">
    <property type="entry name" value="DNase I-like"/>
    <property type="match status" value="1"/>
</dbReference>
<protein>
    <submittedName>
        <fullName evidence="2">ATPase, F1/V1/A1 complex, alpha/beta subunit, Zinc knuckle CX2CX4HX4C</fullName>
    </submittedName>
</protein>
<dbReference type="PANTHER" id="PTHR31286:SF99">
    <property type="entry name" value="DUF4283 DOMAIN-CONTAINING PROTEIN"/>
    <property type="match status" value="1"/>
</dbReference>
<sequence>MEESRKWMLTLCGHFVGCKMSYYELKYNISRMWGRFGLKDIVAKNGLYLFKFRESEGMNHVLESGPWLVNNKPLMVQKWDSSVIIDRRDPEVLACWIKLHNVPVEAWTVKGISAIASSLGNPLIMDKVTAKMYSEGTGNIGFARVLVEIKADREFKEKIEICYKGNNGQLIKKTLSLWMWSIAGSLQDAVIANVGTPKNSWKVDKNAIEELKRSANKYAVLEEIDESEVYGAKWKDSIDKYVKYQRHPSKEEAKLWTDDMHKYFAEQWKEIWDKECSEEEDVLKEDNGISNSMTVNELNGNVLDLLHKAMNNEMKMAVWNVRGMCNKEMQKDVKKFIRNANLHICATIETHVKEKQIGSVCKFVFGDWSWCSNVKESDRGCRIIVGWNEDHVNLVQMHSTRQAMLCCIEFKDCKSKFYCVLSMLQTLIWNDFKKRIDKETLPNRWEDVIQYMIKLKCNQSINSILRRIGLAACVYFIWNERNRRIFGNEKRVVDELIKTIVNHLRLKLSSLHVKKSAQVKKKPPGCPLSFPHFGLSAIPRVKAGLEPMTKIGSRIGSSEQTPKFRKRTLWGRDNTRATTRIQVRVIQTQHQT</sequence>
<dbReference type="InterPro" id="IPR025558">
    <property type="entry name" value="DUF4283"/>
</dbReference>
<evidence type="ECO:0000259" key="1">
    <source>
        <dbReference type="Pfam" id="PF14111"/>
    </source>
</evidence>
<feature type="domain" description="DUF4283" evidence="1">
    <location>
        <begin position="6"/>
        <end position="83"/>
    </location>
</feature>
<dbReference type="Proteomes" id="UP000245207">
    <property type="component" value="Unassembled WGS sequence"/>
</dbReference>
<reference evidence="2 3" key="1">
    <citation type="journal article" date="2018" name="Mol. Plant">
        <title>The genome of Artemisia annua provides insight into the evolution of Asteraceae family and artemisinin biosynthesis.</title>
        <authorList>
            <person name="Shen Q."/>
            <person name="Zhang L."/>
            <person name="Liao Z."/>
            <person name="Wang S."/>
            <person name="Yan T."/>
            <person name="Shi P."/>
            <person name="Liu M."/>
            <person name="Fu X."/>
            <person name="Pan Q."/>
            <person name="Wang Y."/>
            <person name="Lv Z."/>
            <person name="Lu X."/>
            <person name="Zhang F."/>
            <person name="Jiang W."/>
            <person name="Ma Y."/>
            <person name="Chen M."/>
            <person name="Hao X."/>
            <person name="Li L."/>
            <person name="Tang Y."/>
            <person name="Lv G."/>
            <person name="Zhou Y."/>
            <person name="Sun X."/>
            <person name="Brodelius P.E."/>
            <person name="Rose J.K.C."/>
            <person name="Tang K."/>
        </authorList>
    </citation>
    <scope>NUCLEOTIDE SEQUENCE [LARGE SCALE GENOMIC DNA]</scope>
    <source>
        <strain evidence="3">cv. Huhao1</strain>
        <tissue evidence="2">Leaf</tissue>
    </source>
</reference>
<dbReference type="InterPro" id="IPR036691">
    <property type="entry name" value="Endo/exonu/phosph_ase_sf"/>
</dbReference>
<dbReference type="PANTHER" id="PTHR31286">
    <property type="entry name" value="GLYCINE-RICH CELL WALL STRUCTURAL PROTEIN 1.8-LIKE"/>
    <property type="match status" value="1"/>
</dbReference>
<evidence type="ECO:0000313" key="2">
    <source>
        <dbReference type="EMBL" id="PWA79019.1"/>
    </source>
</evidence>
<proteinExistence type="predicted"/>
<keyword evidence="3" id="KW-1185">Reference proteome</keyword>
<accession>A0A2U1NZT7</accession>
<comment type="caution">
    <text evidence="2">The sequence shown here is derived from an EMBL/GenBank/DDBJ whole genome shotgun (WGS) entry which is preliminary data.</text>
</comment>
<dbReference type="AlphaFoldDB" id="A0A2U1NZT7"/>
<dbReference type="EMBL" id="PKPP01001910">
    <property type="protein sequence ID" value="PWA79019.1"/>
    <property type="molecule type" value="Genomic_DNA"/>
</dbReference>
<dbReference type="OrthoDB" id="1939300at2759"/>
<evidence type="ECO:0000313" key="3">
    <source>
        <dbReference type="Proteomes" id="UP000245207"/>
    </source>
</evidence>
<dbReference type="Pfam" id="PF14111">
    <property type="entry name" value="DUF4283"/>
    <property type="match status" value="1"/>
</dbReference>
<gene>
    <name evidence="2" type="ORF">CTI12_AA209830</name>
</gene>
<dbReference type="STRING" id="35608.A0A2U1NZT7"/>
<dbReference type="Gene3D" id="3.60.10.10">
    <property type="entry name" value="Endonuclease/exonuclease/phosphatase"/>
    <property type="match status" value="1"/>
</dbReference>
<organism evidence="2 3">
    <name type="scientific">Artemisia annua</name>
    <name type="common">Sweet wormwood</name>
    <dbReference type="NCBI Taxonomy" id="35608"/>
    <lineage>
        <taxon>Eukaryota</taxon>
        <taxon>Viridiplantae</taxon>
        <taxon>Streptophyta</taxon>
        <taxon>Embryophyta</taxon>
        <taxon>Tracheophyta</taxon>
        <taxon>Spermatophyta</taxon>
        <taxon>Magnoliopsida</taxon>
        <taxon>eudicotyledons</taxon>
        <taxon>Gunneridae</taxon>
        <taxon>Pentapetalae</taxon>
        <taxon>asterids</taxon>
        <taxon>campanulids</taxon>
        <taxon>Asterales</taxon>
        <taxon>Asteraceae</taxon>
        <taxon>Asteroideae</taxon>
        <taxon>Anthemideae</taxon>
        <taxon>Artemisiinae</taxon>
        <taxon>Artemisia</taxon>
    </lineage>
</organism>